<evidence type="ECO:0000313" key="2">
    <source>
        <dbReference type="EMBL" id="KFU80229.1"/>
    </source>
</evidence>
<dbReference type="AlphaFoldDB" id="A0A2P2FU58"/>
<gene>
    <name evidence="2" type="ORF">BB31_15475</name>
</gene>
<protein>
    <recommendedName>
        <fullName evidence="4">ATP-dependent DNA ligase family profile domain-containing protein</fullName>
    </recommendedName>
</protein>
<feature type="region of interest" description="Disordered" evidence="1">
    <location>
        <begin position="134"/>
        <end position="160"/>
    </location>
</feature>
<dbReference type="SUPFAM" id="SSF56091">
    <property type="entry name" value="DNA ligase/mRNA capping enzyme, catalytic domain"/>
    <property type="match status" value="1"/>
</dbReference>
<evidence type="ECO:0000256" key="1">
    <source>
        <dbReference type="SAM" id="MobiDB-lite"/>
    </source>
</evidence>
<dbReference type="RefSeq" id="WP_034311252.1">
    <property type="nucleotide sequence ID" value="NZ_JFBM01000012.1"/>
</dbReference>
<dbReference type="Gene3D" id="3.30.470.30">
    <property type="entry name" value="DNA ligase/mRNA capping enzyme"/>
    <property type="match status" value="1"/>
</dbReference>
<proteinExistence type="predicted"/>
<organism evidence="2 3">
    <name type="scientific">Amycolatopsis lurida NRRL 2430</name>
    <dbReference type="NCBI Taxonomy" id="1460371"/>
    <lineage>
        <taxon>Bacteria</taxon>
        <taxon>Bacillati</taxon>
        <taxon>Actinomycetota</taxon>
        <taxon>Actinomycetes</taxon>
        <taxon>Pseudonocardiales</taxon>
        <taxon>Pseudonocardiaceae</taxon>
        <taxon>Amycolatopsis</taxon>
    </lineage>
</organism>
<keyword evidence="3" id="KW-1185">Reference proteome</keyword>
<evidence type="ECO:0008006" key="4">
    <source>
        <dbReference type="Google" id="ProtNLM"/>
    </source>
</evidence>
<dbReference type="Proteomes" id="UP000256220">
    <property type="component" value="Unassembled WGS sequence"/>
</dbReference>
<comment type="caution">
    <text evidence="2">The sequence shown here is derived from an EMBL/GenBank/DDBJ whole genome shotgun (WGS) entry which is preliminary data.</text>
</comment>
<sequence>MPAGPDGGRLREGPEWAEYKLDGYRACLRAASDGVLTEVLAGEIVVYHDAGQSDFGLLRERRGRYQTHRSSARRDEPFDDVPVRFLAFGLPHLDGTSLLREPYDERRRLTLLPMPDPYRVEVMRAALPWCDLTPSTPGGRSARRPGRIPANASDGVGRAD</sequence>
<dbReference type="EMBL" id="JFBM01000012">
    <property type="protein sequence ID" value="KFU80229.1"/>
    <property type="molecule type" value="Genomic_DNA"/>
</dbReference>
<accession>A0A2P2FU58</accession>
<reference evidence="2 3" key="1">
    <citation type="journal article" date="2014" name="Genome Announc.">
        <title>Draft Genome Sequence of Amycolatopsis lurida NRRL 2430, Producer of the Glycopeptide Family Antibiotic Ristocetin.</title>
        <authorList>
            <person name="Kwun M.J."/>
            <person name="Hong H.J."/>
        </authorList>
    </citation>
    <scope>NUCLEOTIDE SEQUENCE [LARGE SCALE GENOMIC DNA]</scope>
    <source>
        <strain evidence="2 3">NRRL 2430</strain>
    </source>
</reference>
<name>A0A2P2FU58_AMYLU</name>
<evidence type="ECO:0000313" key="3">
    <source>
        <dbReference type="Proteomes" id="UP000256220"/>
    </source>
</evidence>